<sequence>MEGRAVFEESSHAKYGLFNKSKLKTYEATMDWTTQWAVHIEIIKYIRRLCSQTTPHSYTKASHRIYSTSTVYYRRFFAEKEVGKTVDPRIVAASSVMFASKVEGCVISPQIIIDVSKKTIDFPFTIHDLIDFERTLIESMKHSLIVWHPEKDCEDIKNSSSLPEFFCETLQSILNDAYFTDVIVIYQPLEIALGCVVTAGILQNCDIRSLLCANDYNLENVEDVAKEMLRYYSFVNSQDFEKTQVSAQKYIGALRVYCYFFPSLFSSSFHTSYFLAVRLHHSFIFIS</sequence>
<dbReference type="PANTHER" id="PTHR10026">
    <property type="entry name" value="CYCLIN"/>
    <property type="match status" value="1"/>
</dbReference>
<dbReference type="PIRSF" id="PIRSF028758">
    <property type="entry name" value="Cyclin, C/H/G types"/>
    <property type="match status" value="1"/>
</dbReference>
<dbReference type="EMBL" id="KB206890">
    <property type="protein sequence ID" value="ELP86999.1"/>
    <property type="molecule type" value="Genomic_DNA"/>
</dbReference>
<organism evidence="1 2">
    <name type="scientific">Entamoeba invadens IP1</name>
    <dbReference type="NCBI Taxonomy" id="370355"/>
    <lineage>
        <taxon>Eukaryota</taxon>
        <taxon>Amoebozoa</taxon>
        <taxon>Evosea</taxon>
        <taxon>Archamoebae</taxon>
        <taxon>Mastigamoebida</taxon>
        <taxon>Entamoebidae</taxon>
        <taxon>Entamoeba</taxon>
    </lineage>
</organism>
<reference evidence="1 2" key="1">
    <citation type="submission" date="2012-10" db="EMBL/GenBank/DDBJ databases">
        <authorList>
            <person name="Zafar N."/>
            <person name="Inman J."/>
            <person name="Hall N."/>
            <person name="Lorenzi H."/>
            <person name="Caler E."/>
        </authorList>
    </citation>
    <scope>NUCLEOTIDE SEQUENCE [LARGE SCALE GENOMIC DNA]</scope>
    <source>
        <strain evidence="1 2">IP1</strain>
    </source>
</reference>
<dbReference type="VEuPathDB" id="AmoebaDB:EIN_318580"/>
<dbReference type="Proteomes" id="UP000014680">
    <property type="component" value="Unassembled WGS sequence"/>
</dbReference>
<dbReference type="InterPro" id="IPR036915">
    <property type="entry name" value="Cyclin-like_sf"/>
</dbReference>
<dbReference type="AlphaFoldDB" id="A0A0A1TZK3"/>
<dbReference type="GO" id="GO:0006357">
    <property type="term" value="P:regulation of transcription by RNA polymerase II"/>
    <property type="evidence" value="ECO:0007669"/>
    <property type="project" value="InterPro"/>
</dbReference>
<accession>A0A0A1TZK3</accession>
<dbReference type="InterPro" id="IPR043198">
    <property type="entry name" value="Cyclin/Ssn8"/>
</dbReference>
<dbReference type="Gene3D" id="1.10.472.10">
    <property type="entry name" value="Cyclin-like"/>
    <property type="match status" value="2"/>
</dbReference>
<keyword evidence="2" id="KW-1185">Reference proteome</keyword>
<protein>
    <submittedName>
        <fullName evidence="1">Cyclin-C1-1, putative</fullName>
    </submittedName>
</protein>
<dbReference type="GO" id="GO:0016538">
    <property type="term" value="F:cyclin-dependent protein serine/threonine kinase regulator activity"/>
    <property type="evidence" value="ECO:0007669"/>
    <property type="project" value="InterPro"/>
</dbReference>
<name>A0A0A1TZK3_ENTIV</name>
<proteinExistence type="predicted"/>
<dbReference type="OrthoDB" id="10266018at2759"/>
<dbReference type="GeneID" id="14885960"/>
<dbReference type="KEGG" id="eiv:EIN_318580"/>
<gene>
    <name evidence="1" type="ORF">EIN_318580</name>
</gene>
<dbReference type="RefSeq" id="XP_004253770.1">
    <property type="nucleotide sequence ID" value="XM_004253722.1"/>
</dbReference>
<dbReference type="SUPFAM" id="SSF47954">
    <property type="entry name" value="Cyclin-like"/>
    <property type="match status" value="2"/>
</dbReference>
<dbReference type="OMA" id="CLLHPPH"/>
<evidence type="ECO:0000313" key="2">
    <source>
        <dbReference type="Proteomes" id="UP000014680"/>
    </source>
</evidence>
<evidence type="ECO:0000313" key="1">
    <source>
        <dbReference type="EMBL" id="ELP86999.1"/>
    </source>
</evidence>